<proteinExistence type="predicted"/>
<feature type="non-terminal residue" evidence="1">
    <location>
        <position position="150"/>
    </location>
</feature>
<evidence type="ECO:0000313" key="2">
    <source>
        <dbReference type="Proteomes" id="UP000008370"/>
    </source>
</evidence>
<name>K5W269_PHACS</name>
<dbReference type="GeneID" id="18907992"/>
<dbReference type="EMBL" id="JH930474">
    <property type="protein sequence ID" value="EKM52989.1"/>
    <property type="molecule type" value="Genomic_DNA"/>
</dbReference>
<dbReference type="Proteomes" id="UP000008370">
    <property type="component" value="Unassembled WGS sequence"/>
</dbReference>
<evidence type="ECO:0000313" key="1">
    <source>
        <dbReference type="EMBL" id="EKM52989.1"/>
    </source>
</evidence>
<feature type="non-terminal residue" evidence="1">
    <location>
        <position position="1"/>
    </location>
</feature>
<dbReference type="RefSeq" id="XP_007397701.1">
    <property type="nucleotide sequence ID" value="XM_007397639.1"/>
</dbReference>
<dbReference type="AlphaFoldDB" id="K5W269"/>
<dbReference type="OrthoDB" id="9514740at2759"/>
<dbReference type="HOGENOM" id="CLU_1744939_0_0_1"/>
<protein>
    <submittedName>
        <fullName evidence="1">Uncharacterized protein</fullName>
    </submittedName>
</protein>
<dbReference type="InParanoid" id="K5W269"/>
<organism evidence="1 2">
    <name type="scientific">Phanerochaete carnosa (strain HHB-10118-sp)</name>
    <name type="common">White-rot fungus</name>
    <name type="synonym">Peniophora carnosa</name>
    <dbReference type="NCBI Taxonomy" id="650164"/>
    <lineage>
        <taxon>Eukaryota</taxon>
        <taxon>Fungi</taxon>
        <taxon>Dikarya</taxon>
        <taxon>Basidiomycota</taxon>
        <taxon>Agaricomycotina</taxon>
        <taxon>Agaricomycetes</taxon>
        <taxon>Polyporales</taxon>
        <taxon>Phanerochaetaceae</taxon>
        <taxon>Phanerochaete</taxon>
    </lineage>
</organism>
<reference evidence="1 2" key="1">
    <citation type="journal article" date="2012" name="BMC Genomics">
        <title>Comparative genomics of the white-rot fungi, Phanerochaete carnosa and P. chrysosporium, to elucidate the genetic basis of the distinct wood types they colonize.</title>
        <authorList>
            <person name="Suzuki H."/>
            <person name="MacDonald J."/>
            <person name="Syed K."/>
            <person name="Salamov A."/>
            <person name="Hori C."/>
            <person name="Aerts A."/>
            <person name="Henrissat B."/>
            <person name="Wiebenga A."/>
            <person name="vanKuyk P.A."/>
            <person name="Barry K."/>
            <person name="Lindquist E."/>
            <person name="LaButti K."/>
            <person name="Lapidus A."/>
            <person name="Lucas S."/>
            <person name="Coutinho P."/>
            <person name="Gong Y."/>
            <person name="Samejima M."/>
            <person name="Mahadevan R."/>
            <person name="Abou-Zaid M."/>
            <person name="de Vries R.P."/>
            <person name="Igarashi K."/>
            <person name="Yadav J.S."/>
            <person name="Grigoriev I.V."/>
            <person name="Master E.R."/>
        </authorList>
    </citation>
    <scope>NUCLEOTIDE SEQUENCE [LARGE SCALE GENOMIC DNA]</scope>
    <source>
        <strain evidence="1 2">HHB-10118-sp</strain>
    </source>
</reference>
<gene>
    <name evidence="1" type="ORF">PHACADRAFT_124441</name>
</gene>
<keyword evidence="2" id="KW-1185">Reference proteome</keyword>
<sequence>SRKGVPDSLSKHLKEDHPLRAISFGVNSTWFFKEAPRSGKNGSYCLSSSAAVYYPRIHEIYQSDEVINWVAFGAKGDYVVDTDEKIYWHSEERVVRTYKEGGNQVPLRCASFGCDGAWVVVEDDGVIRSAGLSAKIKAALDKKPVRVGIV</sequence>
<accession>K5W269</accession>
<dbReference type="KEGG" id="pco:PHACADRAFT_124441"/>